<dbReference type="Pfam" id="PF01507">
    <property type="entry name" value="PAPS_reduct"/>
    <property type="match status" value="1"/>
</dbReference>
<dbReference type="SUPFAM" id="SSF88697">
    <property type="entry name" value="PUA domain-like"/>
    <property type="match status" value="1"/>
</dbReference>
<dbReference type="GO" id="GO:0003723">
    <property type="term" value="F:RNA binding"/>
    <property type="evidence" value="ECO:0007669"/>
    <property type="project" value="InterPro"/>
</dbReference>
<dbReference type="NCBIfam" id="TIGR00451">
    <property type="entry name" value="unchar_dom_2"/>
    <property type="match status" value="1"/>
</dbReference>
<gene>
    <name evidence="2" type="ordered locus">Metok_0750</name>
</gene>
<dbReference type="Gene3D" id="3.40.50.620">
    <property type="entry name" value="HUPs"/>
    <property type="match status" value="1"/>
</dbReference>
<evidence type="ECO:0000313" key="2">
    <source>
        <dbReference type="EMBL" id="AEH06727.1"/>
    </source>
</evidence>
<dbReference type="InterPro" id="IPR015947">
    <property type="entry name" value="PUA-like_sf"/>
</dbReference>
<dbReference type="HOGENOM" id="CLU_026622_0_0_2"/>
<dbReference type="AlphaFoldDB" id="F8AM42"/>
<dbReference type="CDD" id="cd23947">
    <property type="entry name" value="PAPS_reductase-like_YbdN"/>
    <property type="match status" value="1"/>
</dbReference>
<dbReference type="RefSeq" id="WP_013866912.1">
    <property type="nucleotide sequence ID" value="NC_015636.1"/>
</dbReference>
<dbReference type="PANTHER" id="PTHR43196:SF2">
    <property type="entry name" value="PHOSPHOADENOSINE PHOSPHOSULFATE REDUCTASE"/>
    <property type="match status" value="1"/>
</dbReference>
<dbReference type="EMBL" id="CP002792">
    <property type="protein sequence ID" value="AEH06727.1"/>
    <property type="molecule type" value="Genomic_DNA"/>
</dbReference>
<evidence type="ECO:0000259" key="1">
    <source>
        <dbReference type="SMART" id="SM00359"/>
    </source>
</evidence>
<dbReference type="Pfam" id="PF01472">
    <property type="entry name" value="PUA"/>
    <property type="match status" value="1"/>
</dbReference>
<dbReference type="InterPro" id="IPR036974">
    <property type="entry name" value="PUA_sf"/>
</dbReference>
<dbReference type="InterPro" id="IPR004521">
    <property type="entry name" value="Uncharacterised_CHP00451"/>
</dbReference>
<dbReference type="SMART" id="SM00359">
    <property type="entry name" value="PUA"/>
    <property type="match status" value="1"/>
</dbReference>
<reference evidence="2" key="1">
    <citation type="submission" date="2011-05" db="EMBL/GenBank/DDBJ databases">
        <title>Complete sequence of chromosome of Methanothermococcus okinawensis IH1.</title>
        <authorList>
            <consortium name="US DOE Joint Genome Institute"/>
            <person name="Lucas S."/>
            <person name="Han J."/>
            <person name="Lapidus A."/>
            <person name="Cheng J.-F."/>
            <person name="Goodwin L."/>
            <person name="Pitluck S."/>
            <person name="Peters L."/>
            <person name="Mikhailova N."/>
            <person name="Held B."/>
            <person name="Han C."/>
            <person name="Tapia R."/>
            <person name="Land M."/>
            <person name="Hauser L."/>
            <person name="Kyrpides N."/>
            <person name="Ivanova N."/>
            <person name="Pagani I."/>
            <person name="Sieprawska-Lupa M."/>
            <person name="Takai K."/>
            <person name="Miyazaki J."/>
            <person name="Whitman W."/>
            <person name="Woyke T."/>
        </authorList>
    </citation>
    <scope>NUCLEOTIDE SEQUENCE [LARGE SCALE GENOMIC DNA]</scope>
    <source>
        <strain evidence="2">IH1</strain>
    </source>
</reference>
<dbReference type="KEGG" id="mok:Metok_0750"/>
<dbReference type="SUPFAM" id="SSF52402">
    <property type="entry name" value="Adenine nucleotide alpha hydrolases-like"/>
    <property type="match status" value="1"/>
</dbReference>
<accession>F8AM42</accession>
<dbReference type="InterPro" id="IPR050128">
    <property type="entry name" value="Sulfate_adenylyltrnsfr_sub2"/>
</dbReference>
<keyword evidence="3" id="KW-1185">Reference proteome</keyword>
<name>F8AM42_METOI</name>
<dbReference type="PROSITE" id="PS50890">
    <property type="entry name" value="PUA"/>
    <property type="match status" value="1"/>
</dbReference>
<evidence type="ECO:0000313" key="3">
    <source>
        <dbReference type="Proteomes" id="UP000009296"/>
    </source>
</evidence>
<dbReference type="PANTHER" id="PTHR43196">
    <property type="entry name" value="SULFATE ADENYLYLTRANSFERASE SUBUNIT 2"/>
    <property type="match status" value="1"/>
</dbReference>
<dbReference type="STRING" id="647113.Metok_0750"/>
<dbReference type="InterPro" id="IPR002478">
    <property type="entry name" value="PUA"/>
</dbReference>
<dbReference type="GO" id="GO:0003824">
    <property type="term" value="F:catalytic activity"/>
    <property type="evidence" value="ECO:0007669"/>
    <property type="project" value="InterPro"/>
</dbReference>
<dbReference type="InterPro" id="IPR014729">
    <property type="entry name" value="Rossmann-like_a/b/a_fold"/>
</dbReference>
<dbReference type="OrthoDB" id="5817at2157"/>
<dbReference type="eggNOG" id="arCOG00073">
    <property type="taxonomic scope" value="Archaea"/>
</dbReference>
<proteinExistence type="predicted"/>
<organism evidence="2 3">
    <name type="scientific">Methanothermococcus okinawensis (strain DSM 14208 / JCM 11175 / IH1)</name>
    <dbReference type="NCBI Taxonomy" id="647113"/>
    <lineage>
        <taxon>Archaea</taxon>
        <taxon>Methanobacteriati</taxon>
        <taxon>Methanobacteriota</taxon>
        <taxon>Methanomada group</taxon>
        <taxon>Methanococci</taxon>
        <taxon>Methanococcales</taxon>
        <taxon>Methanococcaceae</taxon>
        <taxon>Methanothermococcus</taxon>
    </lineage>
</organism>
<dbReference type="InterPro" id="IPR002500">
    <property type="entry name" value="PAPS_reduct_dom"/>
</dbReference>
<sequence length="491" mass="57011">MKTILGKIHLKWCKNCNVPVLDKKCGICGNDTTPVKLTPPADARPAFKEDIFMINNILKNNFGVNENIFKNKIVLINKIPGKDYMKEIIYDGLVFGILKYNEEIKEDNDNEKKWSIIPTVEGARRIINAGANKKIIVIKKDVVPFILKKHASVLRPGVLKVSEDIAKDDDIIILVENEEKNNFKDIHVLGVGRARMNYNEIINSEKGMVAKVRHAETPKEANYLKETGNFEESINKMIEANEDAINKFESNSVGFMRNTIKDRTNMPPVVAYSGGKDSLVVLLLAFKAFNNENINFEVLFTDTTLELPETLKNINDVETKYNINIIKAKSDDFWEKLEEYGPPGRDYRWCSEVCKMKPLEKIINNIYPNGCLTFVGLRKYESMNRSKKPRIWKSPHIEKQMLSAPILNWSAMHVWIYLFKNKAPYNKLYEKCFDRVGCYMCPAMELGEIELIKKLYPELWKKWEDFLINYAKRNNLDEKWVKSGWRWKYKN</sequence>
<protein>
    <submittedName>
        <fullName evidence="2">Phosphoadenosine phosphosulfate reductase</fullName>
    </submittedName>
</protein>
<dbReference type="Proteomes" id="UP000009296">
    <property type="component" value="Chromosome"/>
</dbReference>
<dbReference type="GeneID" id="10772894"/>
<dbReference type="Gene3D" id="2.30.130.10">
    <property type="entry name" value="PUA domain"/>
    <property type="match status" value="1"/>
</dbReference>
<feature type="domain" description="PUA" evidence="1">
    <location>
        <begin position="134"/>
        <end position="217"/>
    </location>
</feature>
<dbReference type="NCBIfam" id="NF010367">
    <property type="entry name" value="PRK13795.1-2"/>
    <property type="match status" value="1"/>
</dbReference>